<dbReference type="AlphaFoldDB" id="A0A3A9Y519"/>
<sequence>MSGDRLSAPAVVVAYQAVTLTELRGLFDQVEFDLKDVLERELRVTDILDSVESEFDAVRARLQAMGVLVPAQESQSSAVAAVSVETSSYRRYAVPVVPTDGDFDQLVRLAEARLDLLGIDLTRDPLQQVLPSGQIARSLRSYAEEHGDVSWDNTDWTVVLVAGALATLLDVILVRIPQGSTFLGKEYAGSPLTKWLQDKDRAQDIHARFFKRFEKLAKVPYDAPTTWATGGLVSGMSSYTHRLQSLGHDPALGFLFGVADLIGGTGTYIDKAGQLVQVATHYDPVDLINALITQVRHLLSDVYTPAGLQPPFFSLLQLGQVGSPFALDPSGVKVPWTEVARYMYTNGYDLRHFFTMGITPGVVSAIIRGYWLLKSYATGGTAAQRKLEHAKLTSMLLLAHTIATSGTLLKTGLLFGMNPAALNYNQILAMAPATIAWFKEAIARDHRITQALEKEWELLLTESEGNRGQRVESRAWADRQSD</sequence>
<gene>
    <name evidence="1" type="ORF">D7044_14485</name>
</gene>
<organism evidence="1 2">
    <name type="scientific">Micromonospora musae</name>
    <dbReference type="NCBI Taxonomy" id="1894970"/>
    <lineage>
        <taxon>Bacteria</taxon>
        <taxon>Bacillati</taxon>
        <taxon>Actinomycetota</taxon>
        <taxon>Actinomycetes</taxon>
        <taxon>Micromonosporales</taxon>
        <taxon>Micromonosporaceae</taxon>
        <taxon>Micromonospora</taxon>
    </lineage>
</organism>
<dbReference type="RefSeq" id="WP_120689228.1">
    <property type="nucleotide sequence ID" value="NZ_RAZT01000006.1"/>
</dbReference>
<evidence type="ECO:0000313" key="1">
    <source>
        <dbReference type="EMBL" id="RKN32438.1"/>
    </source>
</evidence>
<protein>
    <submittedName>
        <fullName evidence="1">Uncharacterized protein</fullName>
    </submittedName>
</protein>
<proteinExistence type="predicted"/>
<evidence type="ECO:0000313" key="2">
    <source>
        <dbReference type="Proteomes" id="UP000275865"/>
    </source>
</evidence>
<reference evidence="1 2" key="1">
    <citation type="submission" date="2018-09" db="EMBL/GenBank/DDBJ databases">
        <title>Micromonospora sp. nov. MS1-9, isolated from a root of Musa sp.</title>
        <authorList>
            <person name="Kuncharoen N."/>
            <person name="Kudo T."/>
            <person name="Ohkuma M."/>
            <person name="Yuki M."/>
            <person name="Tanasupawat S."/>
        </authorList>
    </citation>
    <scope>NUCLEOTIDE SEQUENCE [LARGE SCALE GENOMIC DNA]</scope>
    <source>
        <strain evidence="1 2">MS1-9</strain>
    </source>
</reference>
<dbReference type="Proteomes" id="UP000275865">
    <property type="component" value="Unassembled WGS sequence"/>
</dbReference>
<accession>A0A3A9Y519</accession>
<name>A0A3A9Y519_9ACTN</name>
<comment type="caution">
    <text evidence="1">The sequence shown here is derived from an EMBL/GenBank/DDBJ whole genome shotgun (WGS) entry which is preliminary data.</text>
</comment>
<dbReference type="EMBL" id="RAZT01000006">
    <property type="protein sequence ID" value="RKN32438.1"/>
    <property type="molecule type" value="Genomic_DNA"/>
</dbReference>